<evidence type="ECO:0000256" key="1">
    <source>
        <dbReference type="SAM" id="MobiDB-lite"/>
    </source>
</evidence>
<sequence length="198" mass="22394">MGVSPPKSRHSESPSFRESSNKLSRVLYVNLLKSKSKSNPSLVVRVENLKIKIQVFDTTSSNQEPVKFEKATKRLGDAKARLPYAPLAIKFELFNAVVVKLIALLLVIGKLLDQKDIRTMSSESTDIEGEGRTLVTRRRRRIFGSSPKLNRSLVRSKMVKKQNVKKVKKDNGIFNLQTSHVAKKKTRVPITLKEFMSC</sequence>
<protein>
    <submittedName>
        <fullName evidence="2">Uncharacterized protein</fullName>
    </submittedName>
</protein>
<name>A0ABD2YD00_9GENT</name>
<proteinExistence type="predicted"/>
<keyword evidence="3" id="KW-1185">Reference proteome</keyword>
<feature type="region of interest" description="Disordered" evidence="1">
    <location>
        <begin position="1"/>
        <end position="20"/>
    </location>
</feature>
<dbReference type="Proteomes" id="UP001630127">
    <property type="component" value="Unassembled WGS sequence"/>
</dbReference>
<dbReference type="EMBL" id="JBJUIK010000014">
    <property type="protein sequence ID" value="KAL3504004.1"/>
    <property type="molecule type" value="Genomic_DNA"/>
</dbReference>
<accession>A0ABD2YD00</accession>
<dbReference type="AlphaFoldDB" id="A0ABD2YD00"/>
<organism evidence="2 3">
    <name type="scientific">Cinchona calisaya</name>
    <dbReference type="NCBI Taxonomy" id="153742"/>
    <lineage>
        <taxon>Eukaryota</taxon>
        <taxon>Viridiplantae</taxon>
        <taxon>Streptophyta</taxon>
        <taxon>Embryophyta</taxon>
        <taxon>Tracheophyta</taxon>
        <taxon>Spermatophyta</taxon>
        <taxon>Magnoliopsida</taxon>
        <taxon>eudicotyledons</taxon>
        <taxon>Gunneridae</taxon>
        <taxon>Pentapetalae</taxon>
        <taxon>asterids</taxon>
        <taxon>lamiids</taxon>
        <taxon>Gentianales</taxon>
        <taxon>Rubiaceae</taxon>
        <taxon>Cinchonoideae</taxon>
        <taxon>Cinchoneae</taxon>
        <taxon>Cinchona</taxon>
    </lineage>
</organism>
<reference evidence="2 3" key="1">
    <citation type="submission" date="2024-11" db="EMBL/GenBank/DDBJ databases">
        <title>A near-complete genome assembly of Cinchona calisaya.</title>
        <authorList>
            <person name="Lian D.C."/>
            <person name="Zhao X.W."/>
            <person name="Wei L."/>
        </authorList>
    </citation>
    <scope>NUCLEOTIDE SEQUENCE [LARGE SCALE GENOMIC DNA]</scope>
    <source>
        <tissue evidence="2">Nenye</tissue>
    </source>
</reference>
<evidence type="ECO:0000313" key="3">
    <source>
        <dbReference type="Proteomes" id="UP001630127"/>
    </source>
</evidence>
<evidence type="ECO:0000313" key="2">
    <source>
        <dbReference type="EMBL" id="KAL3504004.1"/>
    </source>
</evidence>
<comment type="caution">
    <text evidence="2">The sequence shown here is derived from an EMBL/GenBank/DDBJ whole genome shotgun (WGS) entry which is preliminary data.</text>
</comment>
<gene>
    <name evidence="2" type="ORF">ACH5RR_033845</name>
</gene>